<evidence type="ECO:0000313" key="2">
    <source>
        <dbReference type="EMBL" id="RAK55206.1"/>
    </source>
</evidence>
<accession>A0A328AMK0</accession>
<protein>
    <submittedName>
        <fullName evidence="2">Uncharacterized protein</fullName>
    </submittedName>
</protein>
<gene>
    <name evidence="2" type="ORF">DJ017_12090</name>
</gene>
<dbReference type="RefSeq" id="WP_111528954.1">
    <property type="nucleotide sequence ID" value="NZ_JBHRSG010000003.1"/>
</dbReference>
<feature type="transmembrane region" description="Helical" evidence="1">
    <location>
        <begin position="31"/>
        <end position="50"/>
    </location>
</feature>
<reference evidence="3" key="1">
    <citation type="submission" date="2018-05" db="EMBL/GenBank/DDBJ databases">
        <authorList>
            <person name="Li X."/>
        </authorList>
    </citation>
    <scope>NUCLEOTIDE SEQUENCE [LARGE SCALE GENOMIC DNA]</scope>
    <source>
        <strain evidence="3">LX32</strain>
    </source>
</reference>
<evidence type="ECO:0000256" key="1">
    <source>
        <dbReference type="SAM" id="Phobius"/>
    </source>
</evidence>
<keyword evidence="1" id="KW-1133">Transmembrane helix</keyword>
<dbReference type="AlphaFoldDB" id="A0A328AMK0"/>
<feature type="transmembrane region" description="Helical" evidence="1">
    <location>
        <begin position="6"/>
        <end position="24"/>
    </location>
</feature>
<dbReference type="Proteomes" id="UP000249254">
    <property type="component" value="Unassembled WGS sequence"/>
</dbReference>
<evidence type="ECO:0000313" key="3">
    <source>
        <dbReference type="Proteomes" id="UP000249254"/>
    </source>
</evidence>
<name>A0A328AMK0_9CAUL</name>
<keyword evidence="1" id="KW-0472">Membrane</keyword>
<keyword evidence="1" id="KW-0812">Transmembrane</keyword>
<comment type="caution">
    <text evidence="2">The sequence shown here is derived from an EMBL/GenBank/DDBJ whole genome shotgun (WGS) entry which is preliminary data.</text>
</comment>
<proteinExistence type="predicted"/>
<sequence>MRPPVLMEWGAGLVVVQAVLTFLPNAGPLPVLLRNLIWVAFGLGFLYWAGQSGLQVGRVLGEALRPRA</sequence>
<keyword evidence="3" id="KW-1185">Reference proteome</keyword>
<dbReference type="EMBL" id="QFYQ01000001">
    <property type="protein sequence ID" value="RAK55206.1"/>
    <property type="molecule type" value="Genomic_DNA"/>
</dbReference>
<organism evidence="2 3">
    <name type="scientific">Phenylobacterium soli</name>
    <dbReference type="NCBI Taxonomy" id="2170551"/>
    <lineage>
        <taxon>Bacteria</taxon>
        <taxon>Pseudomonadati</taxon>
        <taxon>Pseudomonadota</taxon>
        <taxon>Alphaproteobacteria</taxon>
        <taxon>Caulobacterales</taxon>
        <taxon>Caulobacteraceae</taxon>
        <taxon>Phenylobacterium</taxon>
    </lineage>
</organism>